<dbReference type="OrthoDB" id="7576583at2"/>
<sequence>AARSGALGYQIPTVGAYTRELDEEVETLVRRFPAIWVVFAGEGPAQRRGNGWNHPITFALVAAAQSRRNEAAARRGQGAGRPGAYQLLADCRALLAGQSLGLDVDPLQPGRVKLLASKWTRQVGAVVYGLELSTAYGGPAMSDAEAATLGDFTRFVGAWDVPAHGGVDLPTDDPPAGGDALADFNPQGA</sequence>
<feature type="non-terminal residue" evidence="2">
    <location>
        <position position="1"/>
    </location>
</feature>
<dbReference type="AlphaFoldDB" id="A0A1G8G2T2"/>
<keyword evidence="3" id="KW-1185">Reference proteome</keyword>
<feature type="compositionally biased region" description="Low complexity" evidence="1">
    <location>
        <begin position="174"/>
        <end position="183"/>
    </location>
</feature>
<dbReference type="InterPro" id="IPR014972">
    <property type="entry name" value="Phage_Mu_Gp37"/>
</dbReference>
<protein>
    <submittedName>
        <fullName evidence="2">Mu-like prophage protein gp37</fullName>
    </submittedName>
</protein>
<reference evidence="3" key="1">
    <citation type="submission" date="2016-10" db="EMBL/GenBank/DDBJ databases">
        <authorList>
            <person name="Varghese N."/>
            <person name="Submissions S."/>
        </authorList>
    </citation>
    <scope>NUCLEOTIDE SEQUENCE [LARGE SCALE GENOMIC DNA]</scope>
    <source>
        <strain evidence="3">930I</strain>
    </source>
</reference>
<dbReference type="RefSeq" id="WP_092621956.1">
    <property type="nucleotide sequence ID" value="NZ_FNCV01000018.1"/>
</dbReference>
<dbReference type="EMBL" id="FNCV01000018">
    <property type="protein sequence ID" value="SDH88728.1"/>
    <property type="molecule type" value="Genomic_DNA"/>
</dbReference>
<feature type="region of interest" description="Disordered" evidence="1">
    <location>
        <begin position="166"/>
        <end position="189"/>
    </location>
</feature>
<dbReference type="Proteomes" id="UP000217076">
    <property type="component" value="Unassembled WGS sequence"/>
</dbReference>
<evidence type="ECO:0000313" key="3">
    <source>
        <dbReference type="Proteomes" id="UP000217076"/>
    </source>
</evidence>
<organism evidence="2 3">
    <name type="scientific">Roseospirillum parvum</name>
    <dbReference type="NCBI Taxonomy" id="83401"/>
    <lineage>
        <taxon>Bacteria</taxon>
        <taxon>Pseudomonadati</taxon>
        <taxon>Pseudomonadota</taxon>
        <taxon>Alphaproteobacteria</taxon>
        <taxon>Rhodospirillales</taxon>
        <taxon>Rhodospirillaceae</taxon>
        <taxon>Roseospirillum</taxon>
    </lineage>
</organism>
<evidence type="ECO:0000313" key="2">
    <source>
        <dbReference type="EMBL" id="SDH88728.1"/>
    </source>
</evidence>
<accession>A0A1G8G2T2</accession>
<name>A0A1G8G2T2_9PROT</name>
<evidence type="ECO:0000256" key="1">
    <source>
        <dbReference type="SAM" id="MobiDB-lite"/>
    </source>
</evidence>
<gene>
    <name evidence="2" type="ORF">SAMN05421742_11826</name>
</gene>
<dbReference type="STRING" id="83401.SAMN05421742_11826"/>
<dbReference type="Pfam" id="PF08873">
    <property type="entry name" value="Phage_Mu_Gp37"/>
    <property type="match status" value="1"/>
</dbReference>
<proteinExistence type="predicted"/>